<feature type="region of interest" description="Disordered" evidence="1">
    <location>
        <begin position="297"/>
        <end position="370"/>
    </location>
</feature>
<name>A0A9W9K7B4_9EURO</name>
<evidence type="ECO:0000256" key="1">
    <source>
        <dbReference type="SAM" id="MobiDB-lite"/>
    </source>
</evidence>
<keyword evidence="3" id="KW-1185">Reference proteome</keyword>
<protein>
    <submittedName>
        <fullName evidence="2">Uncharacterized protein</fullName>
    </submittedName>
</protein>
<dbReference type="EMBL" id="JAPMSZ010000007">
    <property type="protein sequence ID" value="KAJ5095803.1"/>
    <property type="molecule type" value="Genomic_DNA"/>
</dbReference>
<organism evidence="2 3">
    <name type="scientific">Penicillium alfredii</name>
    <dbReference type="NCBI Taxonomy" id="1506179"/>
    <lineage>
        <taxon>Eukaryota</taxon>
        <taxon>Fungi</taxon>
        <taxon>Dikarya</taxon>
        <taxon>Ascomycota</taxon>
        <taxon>Pezizomycotina</taxon>
        <taxon>Eurotiomycetes</taxon>
        <taxon>Eurotiomycetidae</taxon>
        <taxon>Eurotiales</taxon>
        <taxon>Aspergillaceae</taxon>
        <taxon>Penicillium</taxon>
    </lineage>
</organism>
<dbReference type="Proteomes" id="UP001141434">
    <property type="component" value="Unassembled WGS sequence"/>
</dbReference>
<feature type="compositionally biased region" description="Acidic residues" evidence="1">
    <location>
        <begin position="315"/>
        <end position="340"/>
    </location>
</feature>
<feature type="compositionally biased region" description="Basic and acidic residues" evidence="1">
    <location>
        <begin position="348"/>
        <end position="362"/>
    </location>
</feature>
<reference evidence="2" key="1">
    <citation type="submission" date="2022-11" db="EMBL/GenBank/DDBJ databases">
        <authorList>
            <person name="Petersen C."/>
        </authorList>
    </citation>
    <scope>NUCLEOTIDE SEQUENCE</scope>
    <source>
        <strain evidence="2">IBT 34128</strain>
    </source>
</reference>
<dbReference type="GeneID" id="81394909"/>
<dbReference type="AlphaFoldDB" id="A0A9W9K7B4"/>
<gene>
    <name evidence="2" type="ORF">NUU61_005159</name>
</gene>
<evidence type="ECO:0000313" key="3">
    <source>
        <dbReference type="Proteomes" id="UP001141434"/>
    </source>
</evidence>
<sequence>MAPLKDAHMACSVPAIKMMERSLKESRNQCLKLLDGHNKFGKEQLWTKKDGAGQDPETEEDKIQMKLATLVEFHKDEPAFPPTNTRLSDELVYLATKFINAKARGEHYPYDFTANGEIRTSRVPSGPAPILWAHGLPFFPIYKGYYILCGREHAPWIGWRLQERKSASAKDHPMWSVGAVVAPASAVAAKHTVDRQLFSHKAEGKDIDKIYKGKDGSRDVIASSHHWCTVLPKSAEGVASICPLWSICGYNVHCGPQSEDDKTVTIMPQEYFAKHGIEVNYAVLAKPYANNKKPRAIGARSDVDGDSKGYMESNMEFEDLGDEGTDDETPISMDFVEEEKDLGLLGLSEKEEKEKEKEVAEDGEKDNEEN</sequence>
<accession>A0A9W9K7B4</accession>
<evidence type="ECO:0000313" key="2">
    <source>
        <dbReference type="EMBL" id="KAJ5095803.1"/>
    </source>
</evidence>
<comment type="caution">
    <text evidence="2">The sequence shown here is derived from an EMBL/GenBank/DDBJ whole genome shotgun (WGS) entry which is preliminary data.</text>
</comment>
<dbReference type="RefSeq" id="XP_056511354.1">
    <property type="nucleotide sequence ID" value="XM_056655741.1"/>
</dbReference>
<dbReference type="OrthoDB" id="4471998at2759"/>
<reference evidence="2" key="2">
    <citation type="journal article" date="2023" name="IMA Fungus">
        <title>Comparative genomic study of the Penicillium genus elucidates a diverse pangenome and 15 lateral gene transfer events.</title>
        <authorList>
            <person name="Petersen C."/>
            <person name="Sorensen T."/>
            <person name="Nielsen M.R."/>
            <person name="Sondergaard T.E."/>
            <person name="Sorensen J.L."/>
            <person name="Fitzpatrick D.A."/>
            <person name="Frisvad J.C."/>
            <person name="Nielsen K.L."/>
        </authorList>
    </citation>
    <scope>NUCLEOTIDE SEQUENCE</scope>
    <source>
        <strain evidence="2">IBT 34128</strain>
    </source>
</reference>
<proteinExistence type="predicted"/>